<dbReference type="Proteomes" id="UP000177152">
    <property type="component" value="Unassembled WGS sequence"/>
</dbReference>
<name>A0A1G2K8J3_9BACT</name>
<dbReference type="AlphaFoldDB" id="A0A1G2K8J3"/>
<evidence type="ECO:0000313" key="3">
    <source>
        <dbReference type="Proteomes" id="UP000177152"/>
    </source>
</evidence>
<accession>A0A1G2K8J3</accession>
<organism evidence="2 3">
    <name type="scientific">Candidatus Sungbacteria bacterium RIFCSPHIGHO2_01_FULL_47_32</name>
    <dbReference type="NCBI Taxonomy" id="1802264"/>
    <lineage>
        <taxon>Bacteria</taxon>
        <taxon>Candidatus Sungiibacteriota</taxon>
    </lineage>
</organism>
<protein>
    <submittedName>
        <fullName evidence="2">Uncharacterized protein</fullName>
    </submittedName>
</protein>
<feature type="chain" id="PRO_5009583379" evidence="1">
    <location>
        <begin position="22"/>
        <end position="145"/>
    </location>
</feature>
<dbReference type="EMBL" id="MHQC01000030">
    <property type="protein sequence ID" value="OGZ94728.1"/>
    <property type="molecule type" value="Genomic_DNA"/>
</dbReference>
<gene>
    <name evidence="2" type="ORF">A2633_03655</name>
</gene>
<feature type="signal peptide" evidence="1">
    <location>
        <begin position="1"/>
        <end position="21"/>
    </location>
</feature>
<sequence>MRVSAAVFGLLLFGLGVAAYAVPVGDEKYPEKIKGKITEADTRIVCERNSPRKVGTILYMDSKKNWLVRVFTKDGVEMEAWYNSDMNAWFAAYNPSKIYYRRESSAWVDAEDLSESERDALDHRIKFTSGELSFFSDCFKKKSGK</sequence>
<evidence type="ECO:0000313" key="2">
    <source>
        <dbReference type="EMBL" id="OGZ94728.1"/>
    </source>
</evidence>
<keyword evidence="1" id="KW-0732">Signal</keyword>
<proteinExistence type="predicted"/>
<comment type="caution">
    <text evidence="2">The sequence shown here is derived from an EMBL/GenBank/DDBJ whole genome shotgun (WGS) entry which is preliminary data.</text>
</comment>
<evidence type="ECO:0000256" key="1">
    <source>
        <dbReference type="SAM" id="SignalP"/>
    </source>
</evidence>
<reference evidence="2 3" key="1">
    <citation type="journal article" date="2016" name="Nat. Commun.">
        <title>Thousands of microbial genomes shed light on interconnected biogeochemical processes in an aquifer system.</title>
        <authorList>
            <person name="Anantharaman K."/>
            <person name="Brown C.T."/>
            <person name="Hug L.A."/>
            <person name="Sharon I."/>
            <person name="Castelle C.J."/>
            <person name="Probst A.J."/>
            <person name="Thomas B.C."/>
            <person name="Singh A."/>
            <person name="Wilkins M.J."/>
            <person name="Karaoz U."/>
            <person name="Brodie E.L."/>
            <person name="Williams K.H."/>
            <person name="Hubbard S.S."/>
            <person name="Banfield J.F."/>
        </authorList>
    </citation>
    <scope>NUCLEOTIDE SEQUENCE [LARGE SCALE GENOMIC DNA]</scope>
</reference>